<dbReference type="AlphaFoldDB" id="A0A1I8MWR3"/>
<feature type="compositionally biased region" description="Polar residues" evidence="4">
    <location>
        <begin position="543"/>
        <end position="552"/>
    </location>
</feature>
<dbReference type="GO" id="GO:0042026">
    <property type="term" value="P:protein refolding"/>
    <property type="evidence" value="ECO:0007669"/>
    <property type="project" value="TreeGrafter"/>
</dbReference>
<feature type="compositionally biased region" description="Basic and acidic residues" evidence="4">
    <location>
        <begin position="431"/>
        <end position="440"/>
    </location>
</feature>
<feature type="region of interest" description="Disordered" evidence="4">
    <location>
        <begin position="223"/>
        <end position="595"/>
    </location>
</feature>
<dbReference type="RefSeq" id="XP_005190098.1">
    <property type="nucleotide sequence ID" value="XM_005190041.3"/>
</dbReference>
<feature type="region of interest" description="Disordered" evidence="4">
    <location>
        <begin position="91"/>
        <end position="120"/>
    </location>
</feature>
<sequence length="677" mass="72079">MSLIPFILDLADELHEFSRCLANGIDINDFGFGLYTGSEQQNQSQPPSASTSQQQQQSPRRSRTSSFSSFWMPTKRHHPYNRIKSACCGKSAGEEGGATGTNATTASPEKDATPVPTPNKTASYSVVNKNGFQVSMNVKQFAPNELSVKTIDNCIVVEGRHDDKEDGHGVISRHFVRKYMLPKGYDPKDVMSTLSSDGILTVKAPPPPPPSAKVDEPNERIVEIQPTPGPTQVVPATVSAGAQPKEQTKKPLSPAAREECQLPEKRQKLDVAQQQQPQMDKKQEVVQEEQDTVKQQQAPPTQTIPATKTTQSQSTSTPPQSPSSGDAAAAGAGALNDNEKVEEEQTAEIDDKQQQQQHQQKEDDRVDGKGEQQQQTEEEITDVETNNAVAAITTAEEDKTENQLETKESAMEIDETENNKTAEADEEGGEERDMVEKKLPETNGSDNIGEIAEAIEPAAESCTNTTTSSAEKSNDEVPAEAVSEADGQPPESNAMEVDGDDDVAEQTNNTAADEDATNVGAGEDKLKEGEKEKKADDKCPETAENSNSTPINNDKEDNKANSKSTGETPADAADSVAAESANDKVSDAETAVDTTTATATTIATDIDVALLKKAAATADAAEITAAAENALLSESMDGIATTDSPVDTVECSLFAKSLGNGNSNSAAALVAKEEVAN</sequence>
<feature type="compositionally biased region" description="Low complexity" evidence="4">
    <location>
        <begin position="570"/>
        <end position="580"/>
    </location>
</feature>
<dbReference type="KEGG" id="mde:101898340"/>
<dbReference type="VEuPathDB" id="VectorBase:MDOMA2_006013"/>
<feature type="compositionally biased region" description="Basic and acidic residues" evidence="4">
    <location>
        <begin position="522"/>
        <end position="541"/>
    </location>
</feature>
<evidence type="ECO:0000313" key="8">
    <source>
        <dbReference type="RefSeq" id="XP_005190098.1"/>
    </source>
</evidence>
<dbReference type="VEuPathDB" id="VectorBase:MDOA009220"/>
<evidence type="ECO:0000256" key="3">
    <source>
        <dbReference type="RuleBase" id="RU003616"/>
    </source>
</evidence>
<keyword evidence="7" id="KW-1185">Reference proteome</keyword>
<feature type="domain" description="SHSP" evidence="5">
    <location>
        <begin position="114"/>
        <end position="227"/>
    </location>
</feature>
<dbReference type="SUPFAM" id="SSF49764">
    <property type="entry name" value="HSP20-like chaperones"/>
    <property type="match status" value="1"/>
</dbReference>
<feature type="compositionally biased region" description="Low complexity" evidence="4">
    <location>
        <begin position="450"/>
        <end position="460"/>
    </location>
</feature>
<dbReference type="InterPro" id="IPR002068">
    <property type="entry name" value="A-crystallin/Hsp20_dom"/>
</dbReference>
<feature type="compositionally biased region" description="Polar residues" evidence="4">
    <location>
        <begin position="461"/>
        <end position="471"/>
    </location>
</feature>
<dbReference type="Gene3D" id="2.60.40.790">
    <property type="match status" value="1"/>
</dbReference>
<dbReference type="InterPro" id="IPR001436">
    <property type="entry name" value="Alpha-crystallin/sHSP_animal"/>
</dbReference>
<dbReference type="PRINTS" id="PR00299">
    <property type="entry name" value="ACRYSTALLIN"/>
</dbReference>
<keyword evidence="1" id="KW-0346">Stress response</keyword>
<comment type="similarity">
    <text evidence="2 3">Belongs to the small heat shock protein (HSP20) family.</text>
</comment>
<dbReference type="GO" id="GO:0005634">
    <property type="term" value="C:nucleus"/>
    <property type="evidence" value="ECO:0007669"/>
    <property type="project" value="TreeGrafter"/>
</dbReference>
<feature type="compositionally biased region" description="Low complexity" evidence="4">
    <location>
        <begin position="38"/>
        <end position="69"/>
    </location>
</feature>
<feature type="compositionally biased region" description="Basic and acidic residues" evidence="4">
    <location>
        <begin position="256"/>
        <end position="269"/>
    </location>
</feature>
<feature type="compositionally biased region" description="Low complexity" evidence="4">
    <location>
        <begin position="294"/>
        <end position="334"/>
    </location>
</feature>
<dbReference type="GO" id="GO:0009408">
    <property type="term" value="P:response to heat"/>
    <property type="evidence" value="ECO:0007669"/>
    <property type="project" value="TreeGrafter"/>
</dbReference>
<evidence type="ECO:0000313" key="6">
    <source>
        <dbReference type="EnsemblMetazoa" id="MDOA009220-PA"/>
    </source>
</evidence>
<evidence type="ECO:0000256" key="2">
    <source>
        <dbReference type="PROSITE-ProRule" id="PRU00285"/>
    </source>
</evidence>
<dbReference type="PROSITE" id="PS01031">
    <property type="entry name" value="SHSP"/>
    <property type="match status" value="1"/>
</dbReference>
<gene>
    <name evidence="6" type="primary">101898340</name>
    <name evidence="8" type="synonym">LOC101898340</name>
</gene>
<protein>
    <submittedName>
        <fullName evidence="8">Enolase-phosphatase E1</fullName>
    </submittedName>
</protein>
<dbReference type="PANTHER" id="PTHR45640">
    <property type="entry name" value="HEAT SHOCK PROTEIN HSP-12.2-RELATED"/>
    <property type="match status" value="1"/>
</dbReference>
<reference evidence="8" key="2">
    <citation type="submission" date="2025-04" db="UniProtKB">
        <authorList>
            <consortium name="RefSeq"/>
        </authorList>
    </citation>
    <scope>IDENTIFICATION</scope>
    <source>
        <strain evidence="8">Aabys</strain>
    </source>
</reference>
<dbReference type="GO" id="GO:0005737">
    <property type="term" value="C:cytoplasm"/>
    <property type="evidence" value="ECO:0007669"/>
    <property type="project" value="TreeGrafter"/>
</dbReference>
<dbReference type="GeneID" id="101898340"/>
<evidence type="ECO:0000259" key="5">
    <source>
        <dbReference type="PROSITE" id="PS01031"/>
    </source>
</evidence>
<accession>A0A1I8MWR3</accession>
<dbReference type="Proteomes" id="UP001652621">
    <property type="component" value="Unplaced"/>
</dbReference>
<dbReference type="PANTHER" id="PTHR45640:SF13">
    <property type="entry name" value="HEAT SHOCK PROTEIN 22-RELATED"/>
    <property type="match status" value="1"/>
</dbReference>
<dbReference type="CDD" id="cd06526">
    <property type="entry name" value="metazoan_ACD"/>
    <property type="match status" value="1"/>
</dbReference>
<organism evidence="6">
    <name type="scientific">Musca domestica</name>
    <name type="common">House fly</name>
    <dbReference type="NCBI Taxonomy" id="7370"/>
    <lineage>
        <taxon>Eukaryota</taxon>
        <taxon>Metazoa</taxon>
        <taxon>Ecdysozoa</taxon>
        <taxon>Arthropoda</taxon>
        <taxon>Hexapoda</taxon>
        <taxon>Insecta</taxon>
        <taxon>Pterygota</taxon>
        <taxon>Neoptera</taxon>
        <taxon>Endopterygota</taxon>
        <taxon>Diptera</taxon>
        <taxon>Brachycera</taxon>
        <taxon>Muscomorpha</taxon>
        <taxon>Muscoidea</taxon>
        <taxon>Muscidae</taxon>
        <taxon>Musca</taxon>
    </lineage>
</organism>
<name>A0A1I8MWR3_MUSDO</name>
<dbReference type="eggNOG" id="KOG3591">
    <property type="taxonomic scope" value="Eukaryota"/>
</dbReference>
<evidence type="ECO:0000256" key="4">
    <source>
        <dbReference type="SAM" id="MobiDB-lite"/>
    </source>
</evidence>
<evidence type="ECO:0000313" key="7">
    <source>
        <dbReference type="Proteomes" id="UP001652621"/>
    </source>
</evidence>
<proteinExistence type="inferred from homology"/>
<feature type="compositionally biased region" description="Basic and acidic residues" evidence="4">
    <location>
        <begin position="396"/>
        <end position="410"/>
    </location>
</feature>
<dbReference type="GO" id="GO:0051082">
    <property type="term" value="F:unfolded protein binding"/>
    <property type="evidence" value="ECO:0007669"/>
    <property type="project" value="TreeGrafter"/>
</dbReference>
<feature type="compositionally biased region" description="Basic and acidic residues" evidence="4">
    <location>
        <begin position="349"/>
        <end position="370"/>
    </location>
</feature>
<dbReference type="EnsemblMetazoa" id="MDOA009220-RA">
    <property type="protein sequence ID" value="MDOA009220-PA"/>
    <property type="gene ID" value="MDOA009220"/>
</dbReference>
<dbReference type="Pfam" id="PF00011">
    <property type="entry name" value="HSP20"/>
    <property type="match status" value="1"/>
</dbReference>
<feature type="region of interest" description="Disordered" evidence="4">
    <location>
        <begin position="37"/>
        <end position="74"/>
    </location>
</feature>
<dbReference type="OrthoDB" id="1431247at2759"/>
<reference evidence="6" key="1">
    <citation type="submission" date="2020-05" db="UniProtKB">
        <authorList>
            <consortium name="EnsemblMetazoa"/>
        </authorList>
    </citation>
    <scope>IDENTIFICATION</scope>
    <source>
        <strain evidence="6">Aabys</strain>
    </source>
</reference>
<evidence type="ECO:0000256" key="1">
    <source>
        <dbReference type="ARBA" id="ARBA00023016"/>
    </source>
</evidence>
<dbReference type="InterPro" id="IPR008978">
    <property type="entry name" value="HSP20-like_chaperone"/>
</dbReference>